<dbReference type="InterPro" id="IPR036164">
    <property type="entry name" value="bL21-like_sf"/>
</dbReference>
<sequence length="106" mass="11985">MFSVIETGGKQYKVAVGEKIKIEKLEGKEGDPVVFDKVLLTAASDDAVKIGQPYVEGGKVLGEIVRQARHDKVIVFKYRPKKRERKKKGHRQMFTEVKITGIENRS</sequence>
<dbReference type="STRING" id="1797298.A2988_04755"/>
<dbReference type="PANTHER" id="PTHR21349">
    <property type="entry name" value="50S RIBOSOMAL PROTEIN L21"/>
    <property type="match status" value="1"/>
</dbReference>
<dbReference type="GO" id="GO:0005840">
    <property type="term" value="C:ribosome"/>
    <property type="evidence" value="ECO:0007669"/>
    <property type="project" value="UniProtKB-KW"/>
</dbReference>
<reference evidence="8 9" key="1">
    <citation type="journal article" date="2016" name="Nat. Commun.">
        <title>Thousands of microbial genomes shed light on interconnected biogeochemical processes in an aquifer system.</title>
        <authorList>
            <person name="Anantharaman K."/>
            <person name="Brown C.T."/>
            <person name="Hug L.A."/>
            <person name="Sharon I."/>
            <person name="Castelle C.J."/>
            <person name="Probst A.J."/>
            <person name="Thomas B.C."/>
            <person name="Singh A."/>
            <person name="Wilkins M.J."/>
            <person name="Karaoz U."/>
            <person name="Brodie E.L."/>
            <person name="Williams K.H."/>
            <person name="Hubbard S.S."/>
            <person name="Banfield J.F."/>
        </authorList>
    </citation>
    <scope>NUCLEOTIDE SEQUENCE [LARGE SCALE GENOMIC DNA]</scope>
</reference>
<dbReference type="InterPro" id="IPR028909">
    <property type="entry name" value="bL21-like"/>
</dbReference>
<evidence type="ECO:0000256" key="3">
    <source>
        <dbReference type="ARBA" id="ARBA00022884"/>
    </source>
</evidence>
<evidence type="ECO:0000313" key="9">
    <source>
        <dbReference type="Proteomes" id="UP000176650"/>
    </source>
</evidence>
<keyword evidence="4 6" id="KW-0689">Ribosomal protein</keyword>
<comment type="function">
    <text evidence="6 7">This protein binds to 23S rRNA in the presence of protein L20.</text>
</comment>
<comment type="caution">
    <text evidence="8">The sequence shown here is derived from an EMBL/GenBank/DDBJ whole genome shotgun (WGS) entry which is preliminary data.</text>
</comment>
<dbReference type="GO" id="GO:0019843">
    <property type="term" value="F:rRNA binding"/>
    <property type="evidence" value="ECO:0007669"/>
    <property type="project" value="UniProtKB-UniRule"/>
</dbReference>
<dbReference type="SUPFAM" id="SSF141091">
    <property type="entry name" value="L21p-like"/>
    <property type="match status" value="1"/>
</dbReference>
<evidence type="ECO:0000256" key="7">
    <source>
        <dbReference type="RuleBase" id="RU000562"/>
    </source>
</evidence>
<protein>
    <recommendedName>
        <fullName evidence="6">Large ribosomal subunit protein bL21</fullName>
    </recommendedName>
</protein>
<name>A0A1F5BVY1_9BACT</name>
<dbReference type="PANTHER" id="PTHR21349:SF0">
    <property type="entry name" value="LARGE RIBOSOMAL SUBUNIT PROTEIN BL21M"/>
    <property type="match status" value="1"/>
</dbReference>
<keyword evidence="5 6" id="KW-0687">Ribonucleoprotein</keyword>
<dbReference type="GO" id="GO:0005737">
    <property type="term" value="C:cytoplasm"/>
    <property type="evidence" value="ECO:0007669"/>
    <property type="project" value="UniProtKB-ARBA"/>
</dbReference>
<organism evidence="8 9">
    <name type="scientific">Candidatus Azambacteria bacterium RIFCSPLOWO2_01_FULL_46_25</name>
    <dbReference type="NCBI Taxonomy" id="1797298"/>
    <lineage>
        <taxon>Bacteria</taxon>
        <taxon>Candidatus Azamiibacteriota</taxon>
    </lineage>
</organism>
<dbReference type="PROSITE" id="PS01169">
    <property type="entry name" value="RIBOSOMAL_L21"/>
    <property type="match status" value="1"/>
</dbReference>
<dbReference type="NCBIfam" id="TIGR00061">
    <property type="entry name" value="L21"/>
    <property type="match status" value="1"/>
</dbReference>
<keyword evidence="2 6" id="KW-0699">rRNA-binding</keyword>
<dbReference type="GO" id="GO:1990904">
    <property type="term" value="C:ribonucleoprotein complex"/>
    <property type="evidence" value="ECO:0007669"/>
    <property type="project" value="UniProtKB-KW"/>
</dbReference>
<comment type="similarity">
    <text evidence="1 6 7">Belongs to the bacterial ribosomal protein bL21 family.</text>
</comment>
<keyword evidence="3 6" id="KW-0694">RNA-binding</keyword>
<evidence type="ECO:0000256" key="6">
    <source>
        <dbReference type="HAMAP-Rule" id="MF_01363"/>
    </source>
</evidence>
<dbReference type="InterPro" id="IPR001787">
    <property type="entry name" value="Ribosomal_bL21"/>
</dbReference>
<evidence type="ECO:0000313" key="8">
    <source>
        <dbReference type="EMBL" id="OGD34773.1"/>
    </source>
</evidence>
<dbReference type="AlphaFoldDB" id="A0A1F5BVY1"/>
<dbReference type="HAMAP" id="MF_01363">
    <property type="entry name" value="Ribosomal_bL21"/>
    <property type="match status" value="1"/>
</dbReference>
<dbReference type="EMBL" id="MEYS01000001">
    <property type="protein sequence ID" value="OGD34773.1"/>
    <property type="molecule type" value="Genomic_DNA"/>
</dbReference>
<dbReference type="InterPro" id="IPR018258">
    <property type="entry name" value="Ribosomal_bL21_CS"/>
</dbReference>
<evidence type="ECO:0000256" key="4">
    <source>
        <dbReference type="ARBA" id="ARBA00022980"/>
    </source>
</evidence>
<dbReference type="Pfam" id="PF00829">
    <property type="entry name" value="Ribosomal_L21p"/>
    <property type="match status" value="1"/>
</dbReference>
<comment type="subunit">
    <text evidence="6">Part of the 50S ribosomal subunit. Contacts protein L20.</text>
</comment>
<dbReference type="Proteomes" id="UP000176650">
    <property type="component" value="Unassembled WGS sequence"/>
</dbReference>
<gene>
    <name evidence="6" type="primary">rplU</name>
    <name evidence="8" type="ORF">A2988_04755</name>
</gene>
<accession>A0A1F5BVY1</accession>
<evidence type="ECO:0000256" key="2">
    <source>
        <dbReference type="ARBA" id="ARBA00022730"/>
    </source>
</evidence>
<dbReference type="GO" id="GO:0003735">
    <property type="term" value="F:structural constituent of ribosome"/>
    <property type="evidence" value="ECO:0007669"/>
    <property type="project" value="InterPro"/>
</dbReference>
<proteinExistence type="inferred from homology"/>
<evidence type="ECO:0000256" key="1">
    <source>
        <dbReference type="ARBA" id="ARBA00008563"/>
    </source>
</evidence>
<evidence type="ECO:0000256" key="5">
    <source>
        <dbReference type="ARBA" id="ARBA00023274"/>
    </source>
</evidence>
<dbReference type="GO" id="GO:0006412">
    <property type="term" value="P:translation"/>
    <property type="evidence" value="ECO:0007669"/>
    <property type="project" value="UniProtKB-UniRule"/>
</dbReference>